<accession>A0A0A9ATZ3</accession>
<sequence length="63" mass="7655">MFLCHTHRVQFPTACRIDSNMHFRFVEMRNVWKFMYIIEMRDEEALDKQEIVCCLGLSEEIRG</sequence>
<name>A0A0A9ATZ3_ARUDO</name>
<proteinExistence type="predicted"/>
<dbReference type="EMBL" id="GBRH01247348">
    <property type="protein sequence ID" value="JAD50547.1"/>
    <property type="molecule type" value="Transcribed_RNA"/>
</dbReference>
<protein>
    <submittedName>
        <fullName evidence="1">Uncharacterized protein</fullName>
    </submittedName>
</protein>
<organism evidence="1">
    <name type="scientific">Arundo donax</name>
    <name type="common">Giant reed</name>
    <name type="synonym">Donax arundinaceus</name>
    <dbReference type="NCBI Taxonomy" id="35708"/>
    <lineage>
        <taxon>Eukaryota</taxon>
        <taxon>Viridiplantae</taxon>
        <taxon>Streptophyta</taxon>
        <taxon>Embryophyta</taxon>
        <taxon>Tracheophyta</taxon>
        <taxon>Spermatophyta</taxon>
        <taxon>Magnoliopsida</taxon>
        <taxon>Liliopsida</taxon>
        <taxon>Poales</taxon>
        <taxon>Poaceae</taxon>
        <taxon>PACMAD clade</taxon>
        <taxon>Arundinoideae</taxon>
        <taxon>Arundineae</taxon>
        <taxon>Arundo</taxon>
    </lineage>
</organism>
<reference evidence="1" key="2">
    <citation type="journal article" date="2015" name="Data Brief">
        <title>Shoot transcriptome of the giant reed, Arundo donax.</title>
        <authorList>
            <person name="Barrero R.A."/>
            <person name="Guerrero F.D."/>
            <person name="Moolhuijzen P."/>
            <person name="Goolsby J.A."/>
            <person name="Tidwell J."/>
            <person name="Bellgard S.E."/>
            <person name="Bellgard M.I."/>
        </authorList>
    </citation>
    <scope>NUCLEOTIDE SEQUENCE</scope>
    <source>
        <tissue evidence="1">Shoot tissue taken approximately 20 cm above the soil surface</tissue>
    </source>
</reference>
<dbReference type="AlphaFoldDB" id="A0A0A9ATZ3"/>
<evidence type="ECO:0000313" key="1">
    <source>
        <dbReference type="EMBL" id="JAD50547.1"/>
    </source>
</evidence>
<reference evidence="1" key="1">
    <citation type="submission" date="2014-09" db="EMBL/GenBank/DDBJ databases">
        <authorList>
            <person name="Magalhaes I.L.F."/>
            <person name="Oliveira U."/>
            <person name="Santos F.R."/>
            <person name="Vidigal T.H.D.A."/>
            <person name="Brescovit A.D."/>
            <person name="Santos A.J."/>
        </authorList>
    </citation>
    <scope>NUCLEOTIDE SEQUENCE</scope>
    <source>
        <tissue evidence="1">Shoot tissue taken approximately 20 cm above the soil surface</tissue>
    </source>
</reference>